<dbReference type="GeneID" id="95577083"/>
<keyword evidence="3" id="KW-1185">Reference proteome</keyword>
<evidence type="ECO:0000313" key="3">
    <source>
        <dbReference type="Proteomes" id="UP001057738"/>
    </source>
</evidence>
<sequence>MSVHAGVSAGGVAVLAMTHGPWVLLACPVVAVVGWSRVVLRDHALAQVLAGASGAVVAAATSRRRPAGRCRPVPVTRPT</sequence>
<keyword evidence="1" id="KW-0812">Transmembrane</keyword>
<dbReference type="SUPFAM" id="SSF48317">
    <property type="entry name" value="Acid phosphatase/Vanadium-dependent haloperoxidase"/>
    <property type="match status" value="1"/>
</dbReference>
<evidence type="ECO:0000313" key="2">
    <source>
        <dbReference type="EMBL" id="UUY50469.1"/>
    </source>
</evidence>
<gene>
    <name evidence="2" type="ORF">NRK68_26550</name>
</gene>
<feature type="transmembrane region" description="Helical" evidence="1">
    <location>
        <begin position="44"/>
        <end position="61"/>
    </location>
</feature>
<feature type="transmembrane region" description="Helical" evidence="1">
    <location>
        <begin position="12"/>
        <end position="38"/>
    </location>
</feature>
<dbReference type="Proteomes" id="UP001057738">
    <property type="component" value="Chromosome"/>
</dbReference>
<proteinExistence type="predicted"/>
<organism evidence="2 3">
    <name type="scientific">Streptomyces yangpuensis</name>
    <dbReference type="NCBI Taxonomy" id="1648182"/>
    <lineage>
        <taxon>Bacteria</taxon>
        <taxon>Bacillati</taxon>
        <taxon>Actinomycetota</taxon>
        <taxon>Actinomycetes</taxon>
        <taxon>Kitasatosporales</taxon>
        <taxon>Streptomycetaceae</taxon>
        <taxon>Streptomyces</taxon>
    </lineage>
</organism>
<dbReference type="RefSeq" id="WP_257856963.1">
    <property type="nucleotide sequence ID" value="NZ_CP102514.1"/>
</dbReference>
<dbReference type="InterPro" id="IPR036938">
    <property type="entry name" value="PAP2/HPO_sf"/>
</dbReference>
<accession>A0ABY5Q2M6</accession>
<keyword evidence="1" id="KW-0472">Membrane</keyword>
<keyword evidence="1" id="KW-1133">Transmembrane helix</keyword>
<name>A0ABY5Q2M6_9ACTN</name>
<protein>
    <recommendedName>
        <fullName evidence="4">PAP2 superfamily protein</fullName>
    </recommendedName>
</protein>
<reference evidence="2" key="1">
    <citation type="submission" date="2022-08" db="EMBL/GenBank/DDBJ databases">
        <authorList>
            <person name="Tian L."/>
        </authorList>
    </citation>
    <scope>NUCLEOTIDE SEQUENCE</scope>
    <source>
        <strain evidence="2">CM253</strain>
    </source>
</reference>
<evidence type="ECO:0000256" key="1">
    <source>
        <dbReference type="SAM" id="Phobius"/>
    </source>
</evidence>
<evidence type="ECO:0008006" key="4">
    <source>
        <dbReference type="Google" id="ProtNLM"/>
    </source>
</evidence>
<dbReference type="EMBL" id="CP102514">
    <property type="protein sequence ID" value="UUY50469.1"/>
    <property type="molecule type" value="Genomic_DNA"/>
</dbReference>